<protein>
    <submittedName>
        <fullName evidence="1">YlbF family regulator</fullName>
    </submittedName>
</protein>
<dbReference type="InterPro" id="IPR010368">
    <property type="entry name" value="Com_YlbF"/>
</dbReference>
<dbReference type="RefSeq" id="WP_200276412.1">
    <property type="nucleotide sequence ID" value="NZ_JAENII010000002.1"/>
</dbReference>
<accession>A0A934R8W9</accession>
<dbReference type="EMBL" id="JAENII010000002">
    <property type="protein sequence ID" value="MBK1826075.1"/>
    <property type="molecule type" value="Genomic_DNA"/>
</dbReference>
<dbReference type="SUPFAM" id="SSF158622">
    <property type="entry name" value="YheA/YmcA-like"/>
    <property type="match status" value="1"/>
</dbReference>
<dbReference type="AlphaFoldDB" id="A0A934R8W9"/>
<name>A0A934R8W9_9BACT</name>
<dbReference type="Proteomes" id="UP000658278">
    <property type="component" value="Unassembled WGS sequence"/>
</dbReference>
<gene>
    <name evidence="1" type="ORF">JIN81_03530</name>
</gene>
<evidence type="ECO:0000313" key="1">
    <source>
        <dbReference type="EMBL" id="MBK1826075.1"/>
    </source>
</evidence>
<dbReference type="Pfam" id="PF06133">
    <property type="entry name" value="Com_YlbF"/>
    <property type="match status" value="1"/>
</dbReference>
<keyword evidence="2" id="KW-1185">Reference proteome</keyword>
<organism evidence="1 2">
    <name type="scientific">Haloferula rosea</name>
    <dbReference type="NCBI Taxonomy" id="490093"/>
    <lineage>
        <taxon>Bacteria</taxon>
        <taxon>Pseudomonadati</taxon>
        <taxon>Verrucomicrobiota</taxon>
        <taxon>Verrucomicrobiia</taxon>
        <taxon>Verrucomicrobiales</taxon>
        <taxon>Verrucomicrobiaceae</taxon>
        <taxon>Haloferula</taxon>
    </lineage>
</organism>
<dbReference type="Gene3D" id="1.20.1500.10">
    <property type="entry name" value="YheA/YmcA-like"/>
    <property type="match status" value="1"/>
</dbReference>
<reference evidence="1" key="1">
    <citation type="submission" date="2021-01" db="EMBL/GenBank/DDBJ databases">
        <title>Modified the classification status of verrucomicrobia.</title>
        <authorList>
            <person name="Feng X."/>
        </authorList>
    </citation>
    <scope>NUCLEOTIDE SEQUENCE</scope>
    <source>
        <strain evidence="1">KCTC 22201</strain>
    </source>
</reference>
<evidence type="ECO:0000313" key="2">
    <source>
        <dbReference type="Proteomes" id="UP000658278"/>
    </source>
</evidence>
<proteinExistence type="predicted"/>
<comment type="caution">
    <text evidence="1">The sequence shown here is derived from an EMBL/GenBank/DDBJ whole genome shotgun (WGS) entry which is preliminary data.</text>
</comment>
<dbReference type="InterPro" id="IPR023378">
    <property type="entry name" value="YheA/YmcA-like_dom_sf"/>
</dbReference>
<sequence length="143" mass="15203">MSMLADDSAVMTKARELCAEIANDSRFAELQKDVEAFMNNDEAKLMYQSVHERGSELHQKQHAGVELGAAEIREFEEARDELMNNGVAKSFMDAQGELETLQKAIGQYVGLTLELGRVPTADDLAEAQGGGCCGGGGGGGCGC</sequence>